<evidence type="ECO:0000256" key="1">
    <source>
        <dbReference type="SAM" id="MobiDB-lite"/>
    </source>
</evidence>
<dbReference type="EMBL" id="QUSF01000120">
    <property type="protein sequence ID" value="RLV90662.1"/>
    <property type="molecule type" value="Genomic_DNA"/>
</dbReference>
<evidence type="ECO:0000313" key="2">
    <source>
        <dbReference type="EMBL" id="RLV90662.1"/>
    </source>
</evidence>
<reference evidence="3" key="2">
    <citation type="submission" date="2018-08" db="EMBL/GenBank/DDBJ databases">
        <authorList>
            <person name="Sabatino S.J."/>
        </authorList>
    </citation>
    <scope>NUCLEOTIDE SEQUENCE</scope>
    <source>
        <strain evidence="3">Red01</strain>
        <tissue evidence="3">Muscle</tissue>
    </source>
</reference>
<dbReference type="AlphaFoldDB" id="A0A3L8RYV5"/>
<dbReference type="Proteomes" id="UP000276834">
    <property type="component" value="Unassembled WGS sequence"/>
</dbReference>
<evidence type="ECO:0000313" key="3">
    <source>
        <dbReference type="EMBL" id="RLV90741.1"/>
    </source>
</evidence>
<dbReference type="EMBL" id="QUSF01000119">
    <property type="protein sequence ID" value="RLV90741.1"/>
    <property type="molecule type" value="Genomic_DNA"/>
</dbReference>
<feature type="region of interest" description="Disordered" evidence="1">
    <location>
        <begin position="1"/>
        <end position="42"/>
    </location>
</feature>
<evidence type="ECO:0000313" key="4">
    <source>
        <dbReference type="Proteomes" id="UP000276834"/>
    </source>
</evidence>
<protein>
    <submittedName>
        <fullName evidence="3">Uncharacterized protein</fullName>
    </submittedName>
</protein>
<proteinExistence type="predicted"/>
<sequence length="122" mass="12834">MGPAERALGSACSQSPETVSCSPRVQSFPAAQPGKPLAESVAGQRTTVAPGEDGAGINHEDLGLLEGSSFMFMSTQCPPGLSVGKAVLRGGHWGGERSVPRCSRLEAYCAFPAQTPRDWLFW</sequence>
<name>A0A3L8RYV5_CHLGU</name>
<gene>
    <name evidence="3" type="ORF">DV515_00014332</name>
    <name evidence="2" type="ORF">DV515_00014363</name>
</gene>
<comment type="caution">
    <text evidence="3">The sequence shown here is derived from an EMBL/GenBank/DDBJ whole genome shotgun (WGS) entry which is preliminary data.</text>
</comment>
<reference evidence="3 4" key="1">
    <citation type="journal article" date="2018" name="Proc. R. Soc. B">
        <title>A non-coding region near Follistatin controls head colour polymorphism in the Gouldian finch.</title>
        <authorList>
            <person name="Toomey M.B."/>
            <person name="Marques C.I."/>
            <person name="Andrade P."/>
            <person name="Araujo P.M."/>
            <person name="Sabatino S."/>
            <person name="Gazda M.A."/>
            <person name="Afonso S."/>
            <person name="Lopes R.J."/>
            <person name="Corbo J.C."/>
            <person name="Carneiro M."/>
        </authorList>
    </citation>
    <scope>NUCLEOTIDE SEQUENCE [LARGE SCALE GENOMIC DNA]</scope>
    <source>
        <strain evidence="3">Red01</strain>
        <tissue evidence="3">Muscle</tissue>
    </source>
</reference>
<organism evidence="3 4">
    <name type="scientific">Chloebia gouldiae</name>
    <name type="common">Gouldian finch</name>
    <name type="synonym">Erythrura gouldiae</name>
    <dbReference type="NCBI Taxonomy" id="44316"/>
    <lineage>
        <taxon>Eukaryota</taxon>
        <taxon>Metazoa</taxon>
        <taxon>Chordata</taxon>
        <taxon>Craniata</taxon>
        <taxon>Vertebrata</taxon>
        <taxon>Euteleostomi</taxon>
        <taxon>Archelosauria</taxon>
        <taxon>Archosauria</taxon>
        <taxon>Dinosauria</taxon>
        <taxon>Saurischia</taxon>
        <taxon>Theropoda</taxon>
        <taxon>Coelurosauria</taxon>
        <taxon>Aves</taxon>
        <taxon>Neognathae</taxon>
        <taxon>Neoaves</taxon>
        <taxon>Telluraves</taxon>
        <taxon>Australaves</taxon>
        <taxon>Passeriformes</taxon>
        <taxon>Passeroidea</taxon>
        <taxon>Passeridae</taxon>
        <taxon>Chloebia</taxon>
    </lineage>
</organism>
<keyword evidence="4" id="KW-1185">Reference proteome</keyword>
<accession>A0A3L8RYV5</accession>
<feature type="compositionally biased region" description="Polar residues" evidence="1">
    <location>
        <begin position="11"/>
        <end position="25"/>
    </location>
</feature>